<reference evidence="5" key="1">
    <citation type="submission" date="2016-11" db="EMBL/GenBank/DDBJ databases">
        <title>Comparative genomic and phenotypic analysis of Granulibacter bethesdensis clinical isolates from patients with chronic granulomatous disease.</title>
        <authorList>
            <person name="Zarember K.A."/>
            <person name="Porcella S.F."/>
            <person name="Chu J."/>
            <person name="Ding L."/>
            <person name="Dahlstrom E."/>
            <person name="Barbian K."/>
            <person name="Martens C."/>
            <person name="Sykora L."/>
            <person name="Kramer S."/>
            <person name="Pettinato A.M."/>
            <person name="Hong H."/>
            <person name="Wald G."/>
            <person name="Berg L.J."/>
            <person name="Rogge L.S."/>
            <person name="Greenberg D.E."/>
            <person name="Falcone E.L."/>
            <person name="Neves J.F."/>
            <person name="Simoes M.J."/>
            <person name="Casal M."/>
            <person name="Rodriguez-Lopez F.C."/>
            <person name="Zelazny A."/>
            <person name="Gallin J.I."/>
            <person name="Holland S.M."/>
        </authorList>
    </citation>
    <scope>NUCLEOTIDE SEQUENCE [LARGE SCALE GENOMIC DNA]</scope>
    <source>
        <strain evidence="5">NIH9.1</strain>
    </source>
</reference>
<dbReference type="SUPFAM" id="SSF55729">
    <property type="entry name" value="Acyl-CoA N-acyltransferases (Nat)"/>
    <property type="match status" value="1"/>
</dbReference>
<dbReference type="Pfam" id="PF08445">
    <property type="entry name" value="FR47"/>
    <property type="match status" value="1"/>
</dbReference>
<evidence type="ECO:0000256" key="2">
    <source>
        <dbReference type="ARBA" id="ARBA00023315"/>
    </source>
</evidence>
<dbReference type="InterPro" id="IPR000182">
    <property type="entry name" value="GNAT_dom"/>
</dbReference>
<evidence type="ECO:0000313" key="4">
    <source>
        <dbReference type="EMBL" id="APH54431.1"/>
    </source>
</evidence>
<dbReference type="PROSITE" id="PS51186">
    <property type="entry name" value="GNAT"/>
    <property type="match status" value="1"/>
</dbReference>
<keyword evidence="1 4" id="KW-0808">Transferase</keyword>
<gene>
    <name evidence="4" type="ORF">GbCGDNIH9_1149</name>
</gene>
<organism evidence="4 5">
    <name type="scientific">Granulibacter bethesdensis</name>
    <dbReference type="NCBI Taxonomy" id="364410"/>
    <lineage>
        <taxon>Bacteria</taxon>
        <taxon>Pseudomonadati</taxon>
        <taxon>Pseudomonadota</taxon>
        <taxon>Alphaproteobacteria</taxon>
        <taxon>Acetobacterales</taxon>
        <taxon>Acetobacteraceae</taxon>
        <taxon>Granulibacter</taxon>
    </lineage>
</organism>
<dbReference type="Gene3D" id="3.40.630.30">
    <property type="match status" value="1"/>
</dbReference>
<feature type="domain" description="N-acetyltransferase" evidence="3">
    <location>
        <begin position="2"/>
        <end position="193"/>
    </location>
</feature>
<dbReference type="InterPro" id="IPR016181">
    <property type="entry name" value="Acyl_CoA_acyltransferase"/>
</dbReference>
<dbReference type="EMBL" id="CP018191">
    <property type="protein sequence ID" value="APH54431.1"/>
    <property type="molecule type" value="Genomic_DNA"/>
</dbReference>
<dbReference type="EC" id="2.3.1.-" evidence="4"/>
<proteinExistence type="predicted"/>
<protein>
    <submittedName>
        <fullName evidence="4">Acetyltransferase</fullName>
        <ecNumber evidence="4">2.3.1.-</ecNumber>
    </submittedName>
</protein>
<keyword evidence="2 4" id="KW-0012">Acyltransferase</keyword>
<accession>A0AAC9K9G5</accession>
<dbReference type="CDD" id="cd04301">
    <property type="entry name" value="NAT_SF"/>
    <property type="match status" value="1"/>
</dbReference>
<evidence type="ECO:0000259" key="3">
    <source>
        <dbReference type="PROSITE" id="PS51186"/>
    </source>
</evidence>
<evidence type="ECO:0000256" key="1">
    <source>
        <dbReference type="ARBA" id="ARBA00022679"/>
    </source>
</evidence>
<dbReference type="PANTHER" id="PTHR43877:SF1">
    <property type="entry name" value="ACETYLTRANSFERASE"/>
    <property type="match status" value="1"/>
</dbReference>
<dbReference type="GO" id="GO:0016747">
    <property type="term" value="F:acyltransferase activity, transferring groups other than amino-acyl groups"/>
    <property type="evidence" value="ECO:0007669"/>
    <property type="project" value="InterPro"/>
</dbReference>
<dbReference type="PANTHER" id="PTHR43877">
    <property type="entry name" value="AMINOALKYLPHOSPHONATE N-ACETYLTRANSFERASE-RELATED-RELATED"/>
    <property type="match status" value="1"/>
</dbReference>
<evidence type="ECO:0000313" key="5">
    <source>
        <dbReference type="Proteomes" id="UP000182373"/>
    </source>
</evidence>
<dbReference type="Proteomes" id="UP000182373">
    <property type="component" value="Chromosome"/>
</dbReference>
<sequence length="203" mass="21815">MIAIRRARPADAPLIGAVHVAVWRSACPGIVPDHHLSQMSVTRLAADYDAAIMAGQGVFVLCASGEDIPLAPVGESGKQASSITKRPRVIGFSTAARAASGAPGEGEIGALCILDDYRERGLGRRLIRAAASHLRMLGCRSAYTWVLRDSPARWFHTRLGGVAVAQGHISLAGVTLEQEAFLWEPIEMLLRPGELRKEDRDDT</sequence>
<dbReference type="InterPro" id="IPR050832">
    <property type="entry name" value="Bact_Acetyltransf"/>
</dbReference>
<dbReference type="InterPro" id="IPR013653">
    <property type="entry name" value="GCN5-like_dom"/>
</dbReference>
<name>A0AAC9K9G5_9PROT</name>
<dbReference type="RefSeq" id="WP_072572464.1">
    <property type="nucleotide sequence ID" value="NZ_CP018191.1"/>
</dbReference>
<dbReference type="AlphaFoldDB" id="A0AAC9K9G5"/>